<sequence>MTNPEVERLPIRDEGLVGTMFLQKKSNKYPTIIVLGGSEEGLREGDSALLASHGFNTFSLAYFGIEKLPSELVHIPIDYVEKALNWLMNQRDIDPNRIGVMGTSKGGELALLSASMLPSIKAVAGYVPSSVVYPGIGKRGSELSSWTYQGDEIPFATGKVSEAELQQDKREAKTGLQFTYKNIYLQMAKGQEKAEIPVEKINGPILLISGGDDQLWPSEELSDRAIRRLKKYGHRFTYEHITFPLAGHSIGSPNLPTTMSMEAPFGQGVKLLLGGTPKDNAHAQTDAWEKVKRFFKENL</sequence>
<feature type="active site" description="Charge relay system" evidence="1">
    <location>
        <position position="104"/>
    </location>
</feature>
<dbReference type="PIRSF" id="PIRSF016521">
    <property type="entry name" value="Acyl-CoA_hydro"/>
    <property type="match status" value="1"/>
</dbReference>
<dbReference type="PANTHER" id="PTHR10824:SF4">
    <property type="entry name" value="ACYL-COENZYME A THIOESTERASE 1-LIKE"/>
    <property type="match status" value="1"/>
</dbReference>
<dbReference type="AlphaFoldDB" id="A0A2A2IB70"/>
<evidence type="ECO:0000313" key="4">
    <source>
        <dbReference type="Proteomes" id="UP000218887"/>
    </source>
</evidence>
<feature type="active site" description="Charge relay system" evidence="1">
    <location>
        <position position="213"/>
    </location>
</feature>
<reference evidence="3 4" key="1">
    <citation type="submission" date="2017-08" db="EMBL/GenBank/DDBJ databases">
        <title>Virgibacillus indicus sp. nov. and Virgibacillus profoundi sp. nov, two moderately halophilic bacteria isolated from marine sediment by using the Microfluidic Streak Plate.</title>
        <authorList>
            <person name="Xu B."/>
            <person name="Hu B."/>
            <person name="Wang J."/>
            <person name="Zhu Y."/>
            <person name="Huang L."/>
            <person name="Du W."/>
            <person name="Huang Y."/>
        </authorList>
    </citation>
    <scope>NUCLEOTIDE SEQUENCE [LARGE SCALE GENOMIC DNA]</scope>
    <source>
        <strain evidence="3 4">IO3-P3-H5</strain>
    </source>
</reference>
<keyword evidence="4" id="KW-1185">Reference proteome</keyword>
<dbReference type="Proteomes" id="UP000218887">
    <property type="component" value="Unassembled WGS sequence"/>
</dbReference>
<accession>A0A2A2IB70</accession>
<dbReference type="GO" id="GO:0047617">
    <property type="term" value="F:fatty acyl-CoA hydrolase activity"/>
    <property type="evidence" value="ECO:0007669"/>
    <property type="project" value="TreeGrafter"/>
</dbReference>
<gene>
    <name evidence="3" type="ORF">CIL05_16500</name>
</gene>
<dbReference type="RefSeq" id="WP_095656648.1">
    <property type="nucleotide sequence ID" value="NZ_NPOA01000012.1"/>
</dbReference>
<dbReference type="InterPro" id="IPR016662">
    <property type="entry name" value="Acyl-CoA_thioEstase_long-chain"/>
</dbReference>
<proteinExistence type="predicted"/>
<protein>
    <recommendedName>
        <fullName evidence="2">BAAT/Acyl-CoA thioester hydrolase C-terminal domain-containing protein</fullName>
    </recommendedName>
</protein>
<feature type="active site" description="Charge relay system" evidence="1">
    <location>
        <position position="248"/>
    </location>
</feature>
<evidence type="ECO:0000259" key="2">
    <source>
        <dbReference type="Pfam" id="PF08840"/>
    </source>
</evidence>
<dbReference type="Gene3D" id="3.40.50.1820">
    <property type="entry name" value="alpha/beta hydrolase"/>
    <property type="match status" value="1"/>
</dbReference>
<dbReference type="GO" id="GO:0006637">
    <property type="term" value="P:acyl-CoA metabolic process"/>
    <property type="evidence" value="ECO:0007669"/>
    <property type="project" value="InterPro"/>
</dbReference>
<dbReference type="Pfam" id="PF08840">
    <property type="entry name" value="BAAT_C"/>
    <property type="match status" value="1"/>
</dbReference>
<dbReference type="OrthoDB" id="8922993at2"/>
<dbReference type="InterPro" id="IPR014940">
    <property type="entry name" value="BAAT_C"/>
</dbReference>
<evidence type="ECO:0000313" key="3">
    <source>
        <dbReference type="EMBL" id="PAV28534.1"/>
    </source>
</evidence>
<feature type="domain" description="BAAT/Acyl-CoA thioester hydrolase C-terminal" evidence="2">
    <location>
        <begin position="75"/>
        <end position="299"/>
    </location>
</feature>
<dbReference type="GO" id="GO:0006631">
    <property type="term" value="P:fatty acid metabolic process"/>
    <property type="evidence" value="ECO:0007669"/>
    <property type="project" value="TreeGrafter"/>
</dbReference>
<comment type="caution">
    <text evidence="3">The sequence shown here is derived from an EMBL/GenBank/DDBJ whole genome shotgun (WGS) entry which is preliminary data.</text>
</comment>
<organism evidence="3 4">
    <name type="scientific">Virgibacillus profundi</name>
    <dbReference type="NCBI Taxonomy" id="2024555"/>
    <lineage>
        <taxon>Bacteria</taxon>
        <taxon>Bacillati</taxon>
        <taxon>Bacillota</taxon>
        <taxon>Bacilli</taxon>
        <taxon>Bacillales</taxon>
        <taxon>Bacillaceae</taxon>
        <taxon>Virgibacillus</taxon>
    </lineage>
</organism>
<dbReference type="SUPFAM" id="SSF53474">
    <property type="entry name" value="alpha/beta-Hydrolases"/>
    <property type="match status" value="1"/>
</dbReference>
<dbReference type="InterPro" id="IPR029058">
    <property type="entry name" value="AB_hydrolase_fold"/>
</dbReference>
<evidence type="ECO:0000256" key="1">
    <source>
        <dbReference type="PIRSR" id="PIRSR016521-1"/>
    </source>
</evidence>
<dbReference type="PANTHER" id="PTHR10824">
    <property type="entry name" value="ACYL-COENZYME A THIOESTERASE-RELATED"/>
    <property type="match status" value="1"/>
</dbReference>
<name>A0A2A2IB70_9BACI</name>
<dbReference type="EMBL" id="NPOA01000012">
    <property type="protein sequence ID" value="PAV28534.1"/>
    <property type="molecule type" value="Genomic_DNA"/>
</dbReference>